<dbReference type="AlphaFoldDB" id="A0A1G1ZRL6"/>
<dbReference type="STRING" id="1798409.A3I24_03705"/>
<protein>
    <submittedName>
        <fullName evidence="1">Uncharacterized protein</fullName>
    </submittedName>
</protein>
<dbReference type="EMBL" id="MHJL01000029">
    <property type="protein sequence ID" value="OGY67192.1"/>
    <property type="molecule type" value="Genomic_DNA"/>
</dbReference>
<evidence type="ECO:0000313" key="2">
    <source>
        <dbReference type="Proteomes" id="UP000177690"/>
    </source>
</evidence>
<comment type="caution">
    <text evidence="1">The sequence shown here is derived from an EMBL/GenBank/DDBJ whole genome shotgun (WGS) entry which is preliminary data.</text>
</comment>
<organism evidence="1 2">
    <name type="scientific">Candidatus Harrisonbacteria bacterium RIFCSPLOWO2_02_FULL_41_13b</name>
    <dbReference type="NCBI Taxonomy" id="1798409"/>
    <lineage>
        <taxon>Bacteria</taxon>
        <taxon>Candidatus Harrisoniibacteriota</taxon>
    </lineage>
</organism>
<proteinExistence type="predicted"/>
<name>A0A1G1ZRL6_9BACT</name>
<evidence type="ECO:0000313" key="1">
    <source>
        <dbReference type="EMBL" id="OGY67192.1"/>
    </source>
</evidence>
<reference evidence="1 2" key="1">
    <citation type="journal article" date="2016" name="Nat. Commun.">
        <title>Thousands of microbial genomes shed light on interconnected biogeochemical processes in an aquifer system.</title>
        <authorList>
            <person name="Anantharaman K."/>
            <person name="Brown C.T."/>
            <person name="Hug L.A."/>
            <person name="Sharon I."/>
            <person name="Castelle C.J."/>
            <person name="Probst A.J."/>
            <person name="Thomas B.C."/>
            <person name="Singh A."/>
            <person name="Wilkins M.J."/>
            <person name="Karaoz U."/>
            <person name="Brodie E.L."/>
            <person name="Williams K.H."/>
            <person name="Hubbard S.S."/>
            <person name="Banfield J.F."/>
        </authorList>
    </citation>
    <scope>NUCLEOTIDE SEQUENCE [LARGE SCALE GENOMIC DNA]</scope>
</reference>
<accession>A0A1G1ZRL6</accession>
<dbReference type="Proteomes" id="UP000177690">
    <property type="component" value="Unassembled WGS sequence"/>
</dbReference>
<gene>
    <name evidence="1" type="ORF">A3I24_03705</name>
</gene>
<sequence length="69" mass="8026">MNLKLNYISILFFILIRSKLDFLKTCLYLVEKSFCPCLEQIFKAKASLSSSSHFLKFDLGLFDKILTNI</sequence>